<evidence type="ECO:0000256" key="1">
    <source>
        <dbReference type="SAM" id="MobiDB-lite"/>
    </source>
</evidence>
<dbReference type="KEGG" id="ngr:NAEGRDRAFT_59079"/>
<feature type="region of interest" description="Disordered" evidence="1">
    <location>
        <begin position="541"/>
        <end position="602"/>
    </location>
</feature>
<evidence type="ECO:0000313" key="2">
    <source>
        <dbReference type="EMBL" id="EFC40299.1"/>
    </source>
</evidence>
<evidence type="ECO:0000313" key="3">
    <source>
        <dbReference type="Proteomes" id="UP000006671"/>
    </source>
</evidence>
<dbReference type="AlphaFoldDB" id="D2VS85"/>
<name>D2VS85_NAEGR</name>
<dbReference type="RefSeq" id="XP_002673043.1">
    <property type="nucleotide sequence ID" value="XM_002672997.1"/>
</dbReference>
<accession>D2VS85</accession>
<dbReference type="Proteomes" id="UP000006671">
    <property type="component" value="Unassembled WGS sequence"/>
</dbReference>
<protein>
    <submittedName>
        <fullName evidence="2">Predicted protein</fullName>
    </submittedName>
</protein>
<dbReference type="EMBL" id="GG738893">
    <property type="protein sequence ID" value="EFC40299.1"/>
    <property type="molecule type" value="Genomic_DNA"/>
</dbReference>
<feature type="compositionally biased region" description="Basic residues" evidence="1">
    <location>
        <begin position="592"/>
        <end position="602"/>
    </location>
</feature>
<feature type="region of interest" description="Disordered" evidence="1">
    <location>
        <begin position="18"/>
        <end position="47"/>
    </location>
</feature>
<feature type="compositionally biased region" description="Basic and acidic residues" evidence="1">
    <location>
        <begin position="31"/>
        <end position="47"/>
    </location>
</feature>
<feature type="compositionally biased region" description="Low complexity" evidence="1">
    <location>
        <begin position="548"/>
        <end position="585"/>
    </location>
</feature>
<dbReference type="OMA" id="GIGDFFN"/>
<dbReference type="VEuPathDB" id="AmoebaDB:NAEGRDRAFT_59079"/>
<keyword evidence="3" id="KW-1185">Reference proteome</keyword>
<sequence length="602" mass="68557">MGQRLSINTTGSFSISSIGNLIPDSEVSQSDNREEDQRPPRIISEEERQNTVRLKLLKANIVAAAATTRSGTACSASPQSFRRRAASDYGIHGKQSSHSTDDMTISGYKDEQTALLLEKMKHIPPIQEFVEQMSNEEKLLKSYLDYSWVSTVAIIERSVSESMRFLAKGIGDFFNVAINEMHLKTRDSNSDEDGDVMNSMELNPYVEVKLLIVPYIHLNEGSSFSTVSFPVLDHFPVDTEEDAQTGKKLDPQRFTFSRPSRFTLALVVGPWLLFFDPLTNLIIPKKLYGMAKIMASGLPELFITKQRNKLTEKLASCIVSWNTSKLYRTDEDIFSRHSHPNVYGNGIDFIEDFIRNQLNIDYTTFPTVKYFTTFLDNIKHQGWSPLVVDLNSELMEKYGSFIEAKDEVTERGKRTLFEFTSHEQLDNMVKEMMLSDLMNHNPMTATDIFKETKEVSHFFVDVLKLMDRAWWMSHLFDINEENPELSEPCKGHHHSAIATKITDSSPKHVKQTRDTIGLLGCPFAHPIPDYEKLLECYPRRKKKRMTCSSPTKSPSRSPRSVSPRSPRSPQTPQSPYPSSYASPSSLQVPKNDKRRHNSATLR</sequence>
<dbReference type="GeneID" id="8854730"/>
<dbReference type="OrthoDB" id="10325607at2759"/>
<organism evidence="3">
    <name type="scientific">Naegleria gruberi</name>
    <name type="common">Amoeba</name>
    <dbReference type="NCBI Taxonomy" id="5762"/>
    <lineage>
        <taxon>Eukaryota</taxon>
        <taxon>Discoba</taxon>
        <taxon>Heterolobosea</taxon>
        <taxon>Tetramitia</taxon>
        <taxon>Eutetramitia</taxon>
        <taxon>Vahlkampfiidae</taxon>
        <taxon>Naegleria</taxon>
    </lineage>
</organism>
<gene>
    <name evidence="2" type="ORF">NAEGRDRAFT_59079</name>
</gene>
<reference evidence="2 3" key="1">
    <citation type="journal article" date="2010" name="Cell">
        <title>The genome of Naegleria gruberi illuminates early eukaryotic versatility.</title>
        <authorList>
            <person name="Fritz-Laylin L.K."/>
            <person name="Prochnik S.E."/>
            <person name="Ginger M.L."/>
            <person name="Dacks J.B."/>
            <person name="Carpenter M.L."/>
            <person name="Field M.C."/>
            <person name="Kuo A."/>
            <person name="Paredez A."/>
            <person name="Chapman J."/>
            <person name="Pham J."/>
            <person name="Shu S."/>
            <person name="Neupane R."/>
            <person name="Cipriano M."/>
            <person name="Mancuso J."/>
            <person name="Tu H."/>
            <person name="Salamov A."/>
            <person name="Lindquist E."/>
            <person name="Shapiro H."/>
            <person name="Lucas S."/>
            <person name="Grigoriev I.V."/>
            <person name="Cande W.Z."/>
            <person name="Fulton C."/>
            <person name="Rokhsar D.S."/>
            <person name="Dawson S.C."/>
        </authorList>
    </citation>
    <scope>NUCLEOTIDE SEQUENCE [LARGE SCALE GENOMIC DNA]</scope>
    <source>
        <strain evidence="2 3">NEG-M</strain>
    </source>
</reference>
<proteinExistence type="predicted"/>
<dbReference type="InParanoid" id="D2VS85"/>